<gene>
    <name evidence="1" type="ORF">ILEXP_LOCUS50617</name>
</gene>
<dbReference type="EMBL" id="CAUOFW020007780">
    <property type="protein sequence ID" value="CAK9180606.1"/>
    <property type="molecule type" value="Genomic_DNA"/>
</dbReference>
<keyword evidence="2" id="KW-1185">Reference proteome</keyword>
<sequence>GLEEAKVEVGILGTNAFIGSLKVRPTLLDRIKEAQLNDQNLGKNLQETKRGEKVDFHGSNGVLRFEDRVYIPNDLDIKK</sequence>
<evidence type="ECO:0000313" key="2">
    <source>
        <dbReference type="Proteomes" id="UP001642360"/>
    </source>
</evidence>
<evidence type="ECO:0000313" key="1">
    <source>
        <dbReference type="EMBL" id="CAK9180606.1"/>
    </source>
</evidence>
<dbReference type="Proteomes" id="UP001642360">
    <property type="component" value="Unassembled WGS sequence"/>
</dbReference>
<reference evidence="1 2" key="1">
    <citation type="submission" date="2024-02" db="EMBL/GenBank/DDBJ databases">
        <authorList>
            <person name="Vignale AGUSTIN F."/>
            <person name="Sosa J E."/>
            <person name="Modenutti C."/>
        </authorList>
    </citation>
    <scope>NUCLEOTIDE SEQUENCE [LARGE SCALE GENOMIC DNA]</scope>
</reference>
<feature type="non-terminal residue" evidence="1">
    <location>
        <position position="1"/>
    </location>
</feature>
<organism evidence="1 2">
    <name type="scientific">Ilex paraguariensis</name>
    <name type="common">yerba mate</name>
    <dbReference type="NCBI Taxonomy" id="185542"/>
    <lineage>
        <taxon>Eukaryota</taxon>
        <taxon>Viridiplantae</taxon>
        <taxon>Streptophyta</taxon>
        <taxon>Embryophyta</taxon>
        <taxon>Tracheophyta</taxon>
        <taxon>Spermatophyta</taxon>
        <taxon>Magnoliopsida</taxon>
        <taxon>eudicotyledons</taxon>
        <taxon>Gunneridae</taxon>
        <taxon>Pentapetalae</taxon>
        <taxon>asterids</taxon>
        <taxon>campanulids</taxon>
        <taxon>Aquifoliales</taxon>
        <taxon>Aquifoliaceae</taxon>
        <taxon>Ilex</taxon>
    </lineage>
</organism>
<protein>
    <submittedName>
        <fullName evidence="1">Uncharacterized protein</fullName>
    </submittedName>
</protein>
<name>A0ABC8UHV1_9AQUA</name>
<comment type="caution">
    <text evidence="1">The sequence shown here is derived from an EMBL/GenBank/DDBJ whole genome shotgun (WGS) entry which is preliminary data.</text>
</comment>
<proteinExistence type="predicted"/>
<accession>A0ABC8UHV1</accession>
<dbReference type="AlphaFoldDB" id="A0ABC8UHV1"/>